<sequence>MNEYTSGVALSPFVVSFGRDVKPLVPCQVLGRRGEYSPKRAWAQPGPQVKSPETNSKVTPR</sequence>
<dbReference type="EMBL" id="AMCI01008301">
    <property type="protein sequence ID" value="EJW91248.1"/>
    <property type="molecule type" value="Genomic_DNA"/>
</dbReference>
<feature type="compositionally biased region" description="Polar residues" evidence="1">
    <location>
        <begin position="51"/>
        <end position="61"/>
    </location>
</feature>
<comment type="caution">
    <text evidence="2">The sequence shown here is derived from an EMBL/GenBank/DDBJ whole genome shotgun (WGS) entry which is preliminary data.</text>
</comment>
<feature type="region of interest" description="Disordered" evidence="1">
    <location>
        <begin position="37"/>
        <end position="61"/>
    </location>
</feature>
<organism evidence="2">
    <name type="scientific">gut metagenome</name>
    <dbReference type="NCBI Taxonomy" id="749906"/>
    <lineage>
        <taxon>unclassified sequences</taxon>
        <taxon>metagenomes</taxon>
        <taxon>organismal metagenomes</taxon>
    </lineage>
</organism>
<reference evidence="2" key="1">
    <citation type="journal article" date="2012" name="PLoS ONE">
        <title>Gene sets for utilization of primary and secondary nutrition supplies in the distal gut of endangered iberian lynx.</title>
        <authorList>
            <person name="Alcaide M."/>
            <person name="Messina E."/>
            <person name="Richter M."/>
            <person name="Bargiela R."/>
            <person name="Peplies J."/>
            <person name="Huws S.A."/>
            <person name="Newbold C.J."/>
            <person name="Golyshin P.N."/>
            <person name="Simon M.A."/>
            <person name="Lopez G."/>
            <person name="Yakimov M.M."/>
            <person name="Ferrer M."/>
        </authorList>
    </citation>
    <scope>NUCLEOTIDE SEQUENCE</scope>
</reference>
<protein>
    <submittedName>
        <fullName evidence="2">Uncharacterized protein</fullName>
    </submittedName>
</protein>
<accession>J9F9X7</accession>
<evidence type="ECO:0000256" key="1">
    <source>
        <dbReference type="SAM" id="MobiDB-lite"/>
    </source>
</evidence>
<proteinExistence type="predicted"/>
<evidence type="ECO:0000313" key="2">
    <source>
        <dbReference type="EMBL" id="EJW91248.1"/>
    </source>
</evidence>
<dbReference type="AlphaFoldDB" id="J9F9X7"/>
<name>J9F9X7_9ZZZZ</name>
<gene>
    <name evidence="2" type="ORF">EVA_20644</name>
</gene>